<accession>A0A420ZBC5</accession>
<dbReference type="AlphaFoldDB" id="A0A420ZBC5"/>
<name>A0A420ZBC5_UNCK3</name>
<proteinExistence type="predicted"/>
<dbReference type="EMBL" id="QMNG01000066">
    <property type="protein sequence ID" value="RLC36324.1"/>
    <property type="molecule type" value="Genomic_DNA"/>
</dbReference>
<evidence type="ECO:0000313" key="2">
    <source>
        <dbReference type="Proteomes" id="UP000281261"/>
    </source>
</evidence>
<protein>
    <submittedName>
        <fullName evidence="1">Uncharacterized protein</fullName>
    </submittedName>
</protein>
<comment type="caution">
    <text evidence="1">The sequence shown here is derived from an EMBL/GenBank/DDBJ whole genome shotgun (WGS) entry which is preliminary data.</text>
</comment>
<dbReference type="Proteomes" id="UP000281261">
    <property type="component" value="Unassembled WGS sequence"/>
</dbReference>
<evidence type="ECO:0000313" key="1">
    <source>
        <dbReference type="EMBL" id="RLC36324.1"/>
    </source>
</evidence>
<sequence>MGKGVAWILLLTLFVASFAAVSSLLKGSELSHAKEGSLLEDINSLDHKVSEKVFASTFNDCVKRNISEREDSLDNCGTNTLSGEPSFSLYDIRCGRRVSRSWNGFVYYPTLPIDIIYGSDPGVDAQWSRALGLME</sequence>
<reference evidence="1 2" key="1">
    <citation type="submission" date="2018-06" db="EMBL/GenBank/DDBJ databases">
        <title>Extensive metabolic versatility and redundancy in microbially diverse, dynamic hydrothermal sediments.</title>
        <authorList>
            <person name="Dombrowski N."/>
            <person name="Teske A."/>
            <person name="Baker B.J."/>
        </authorList>
    </citation>
    <scope>NUCLEOTIDE SEQUENCE [LARGE SCALE GENOMIC DNA]</scope>
    <source>
        <strain evidence="1">B79_G16</strain>
    </source>
</reference>
<feature type="non-terminal residue" evidence="1">
    <location>
        <position position="135"/>
    </location>
</feature>
<organism evidence="1 2">
    <name type="scientific">candidate division Kazan bacterium</name>
    <dbReference type="NCBI Taxonomy" id="2202143"/>
    <lineage>
        <taxon>Bacteria</taxon>
        <taxon>Bacteria division Kazan-3B-28</taxon>
    </lineage>
</organism>
<gene>
    <name evidence="1" type="ORF">DRH29_04775</name>
</gene>